<reference evidence="2" key="1">
    <citation type="submission" date="2021-11" db="EMBL/GenBank/DDBJ databases">
        <title>Genome resources and taxonomic validation of 89 Xanthomonas strains.</title>
        <authorList>
            <person name="Tambong J.T."/>
        </authorList>
    </citation>
    <scope>NUCLEOTIDE SEQUENCE</scope>
    <source>
        <strain evidence="2">Bv 5-4A</strain>
    </source>
</reference>
<accession>A0ABS8LC80</accession>
<dbReference type="SUPFAM" id="SSF54593">
    <property type="entry name" value="Glyoxalase/Bleomycin resistance protein/Dihydroxybiphenyl dioxygenase"/>
    <property type="match status" value="1"/>
</dbReference>
<dbReference type="PROSITE" id="PS51819">
    <property type="entry name" value="VOC"/>
    <property type="match status" value="1"/>
</dbReference>
<comment type="caution">
    <text evidence="2">The sequence shown here is derived from an EMBL/GenBank/DDBJ whole genome shotgun (WGS) entry which is preliminary data.</text>
</comment>
<protein>
    <submittedName>
        <fullName evidence="2">VOC family protein</fullName>
    </submittedName>
</protein>
<dbReference type="PANTHER" id="PTHR33993">
    <property type="entry name" value="GLYOXALASE-RELATED"/>
    <property type="match status" value="1"/>
</dbReference>
<sequence length="129" mass="14158">MQPPTREIPMHHSDQHHRIDYLEFAVTSIEVAKAFYGAAFDWTFQQYGPDYCEFRDGRLTGGFLHGTPQPGGALVVLASNDLAATQARIETAGGIITRPVLAFPGGRRFHFTDPHGYALAVWAQDAGDA</sequence>
<gene>
    <name evidence="2" type="ORF">LN473_12470</name>
</gene>
<name>A0ABS8LC80_9XANT</name>
<proteinExistence type="predicted"/>
<dbReference type="Proteomes" id="UP001430544">
    <property type="component" value="Unassembled WGS sequence"/>
</dbReference>
<evidence type="ECO:0000259" key="1">
    <source>
        <dbReference type="PROSITE" id="PS51819"/>
    </source>
</evidence>
<dbReference type="CDD" id="cd07247">
    <property type="entry name" value="SgaA_N_like"/>
    <property type="match status" value="1"/>
</dbReference>
<dbReference type="Pfam" id="PF00903">
    <property type="entry name" value="Glyoxalase"/>
    <property type="match status" value="1"/>
</dbReference>
<dbReference type="InterPro" id="IPR004360">
    <property type="entry name" value="Glyas_Fos-R_dOase_dom"/>
</dbReference>
<feature type="domain" description="VOC" evidence="1">
    <location>
        <begin position="18"/>
        <end position="124"/>
    </location>
</feature>
<dbReference type="InterPro" id="IPR037523">
    <property type="entry name" value="VOC_core"/>
</dbReference>
<dbReference type="Gene3D" id="3.10.180.10">
    <property type="entry name" value="2,3-Dihydroxybiphenyl 1,2-Dioxygenase, domain 1"/>
    <property type="match status" value="1"/>
</dbReference>
<keyword evidence="3" id="KW-1185">Reference proteome</keyword>
<dbReference type="InterPro" id="IPR029068">
    <property type="entry name" value="Glyas_Bleomycin-R_OHBP_Dase"/>
</dbReference>
<dbReference type="PANTHER" id="PTHR33993:SF1">
    <property type="entry name" value="GLYOXALASE FAMILY PROTEIN"/>
    <property type="match status" value="1"/>
</dbReference>
<dbReference type="InterPro" id="IPR052164">
    <property type="entry name" value="Anthracycline_SecMetBiosynth"/>
</dbReference>
<evidence type="ECO:0000313" key="3">
    <source>
        <dbReference type="Proteomes" id="UP001430544"/>
    </source>
</evidence>
<organism evidence="2 3">
    <name type="scientific">Xanthomonas vesicatoria</name>
    <dbReference type="NCBI Taxonomy" id="56460"/>
    <lineage>
        <taxon>Bacteria</taxon>
        <taxon>Pseudomonadati</taxon>
        <taxon>Pseudomonadota</taxon>
        <taxon>Gammaproteobacteria</taxon>
        <taxon>Lysobacterales</taxon>
        <taxon>Lysobacteraceae</taxon>
        <taxon>Xanthomonas</taxon>
    </lineage>
</organism>
<evidence type="ECO:0000313" key="2">
    <source>
        <dbReference type="EMBL" id="MCC8622792.1"/>
    </source>
</evidence>
<dbReference type="EMBL" id="JAJIUN010000050">
    <property type="protein sequence ID" value="MCC8622792.1"/>
    <property type="molecule type" value="Genomic_DNA"/>
</dbReference>